<dbReference type="InterPro" id="IPR003594">
    <property type="entry name" value="HATPase_dom"/>
</dbReference>
<dbReference type="InterPro" id="IPR005467">
    <property type="entry name" value="His_kinase_dom"/>
</dbReference>
<dbReference type="PANTHER" id="PTHR24421">
    <property type="entry name" value="NITRATE/NITRITE SENSOR PROTEIN NARX-RELATED"/>
    <property type="match status" value="1"/>
</dbReference>
<dbReference type="InterPro" id="IPR011712">
    <property type="entry name" value="Sig_transdc_His_kin_sub3_dim/P"/>
</dbReference>
<evidence type="ECO:0000256" key="3">
    <source>
        <dbReference type="ARBA" id="ARBA00023012"/>
    </source>
</evidence>
<keyword evidence="5" id="KW-0812">Transmembrane</keyword>
<evidence type="ECO:0000256" key="5">
    <source>
        <dbReference type="SAM" id="Phobius"/>
    </source>
</evidence>
<feature type="coiled-coil region" evidence="4">
    <location>
        <begin position="156"/>
        <end position="186"/>
    </location>
</feature>
<evidence type="ECO:0000256" key="4">
    <source>
        <dbReference type="SAM" id="Coils"/>
    </source>
</evidence>
<reference evidence="7 8" key="1">
    <citation type="submission" date="2019-03" db="EMBL/GenBank/DDBJ databases">
        <title>Genomics of glacier-inhabiting Cryobacterium strains.</title>
        <authorList>
            <person name="Liu Q."/>
            <person name="Xin Y.-H."/>
        </authorList>
    </citation>
    <scope>NUCLEOTIDE SEQUENCE [LARGE SCALE GENOMIC DNA]</scope>
    <source>
        <strain evidence="8">TMT1-22</strain>
    </source>
</reference>
<keyword evidence="8" id="KW-1185">Reference proteome</keyword>
<feature type="domain" description="Histidine kinase" evidence="6">
    <location>
        <begin position="195"/>
        <end position="395"/>
    </location>
</feature>
<dbReference type="GO" id="GO:0000155">
    <property type="term" value="F:phosphorelay sensor kinase activity"/>
    <property type="evidence" value="ECO:0007669"/>
    <property type="project" value="InterPro"/>
</dbReference>
<dbReference type="Pfam" id="PF07730">
    <property type="entry name" value="HisKA_3"/>
    <property type="match status" value="1"/>
</dbReference>
<dbReference type="SUPFAM" id="SSF55874">
    <property type="entry name" value="ATPase domain of HSP90 chaperone/DNA topoisomerase II/histidine kinase"/>
    <property type="match status" value="1"/>
</dbReference>
<dbReference type="PANTHER" id="PTHR24421:SF62">
    <property type="entry name" value="SENSORY TRANSDUCTION HISTIDINE KINASE"/>
    <property type="match status" value="1"/>
</dbReference>
<dbReference type="GO" id="GO:0016020">
    <property type="term" value="C:membrane"/>
    <property type="evidence" value="ECO:0007669"/>
    <property type="project" value="InterPro"/>
</dbReference>
<accession>A0AAQ2HGG7</accession>
<dbReference type="SMART" id="SM00387">
    <property type="entry name" value="HATPase_c"/>
    <property type="match status" value="1"/>
</dbReference>
<feature type="transmembrane region" description="Helical" evidence="5">
    <location>
        <begin position="83"/>
        <end position="104"/>
    </location>
</feature>
<sequence length="395" mass="40927">MEPTGSALNPVFVGLRIGLHALVAGLVALCVVSSLAAGSPSAAIIAGLAALFLGTYAVGAWVGRSRTASRWAGARLGLLSLEWVVLAGLNAEAIYLVFPLFFLFLHFLPGWCGPVAVAVATVAAVFAVGAHRGFSPAGAVGPLIGAALAVAIALAYRSLAREAAEREDLIRELRETRGQLAAAERTAGVQGERGRLAREIHDTVSQSLSSIVMLLHAAERSGDAETSLQRMRQARDAAGQTLAETRQFIDELSPPALRGSTLVEALHRLATQTGATSGIRIGVTVAGPVEPLPTRVETALWRIAQGALANAVQHAHASRIDLTLSALDSEVILDVVDDGVGFDAGASVRRGDTSTRTSFGLQAMRERVAELGGSLTVESAPGQGTSVVAGFEVRG</sequence>
<proteinExistence type="predicted"/>
<dbReference type="PIRSF" id="PIRSF037434">
    <property type="entry name" value="STHK_ChrS"/>
    <property type="match status" value="1"/>
</dbReference>
<evidence type="ECO:0000256" key="2">
    <source>
        <dbReference type="ARBA" id="ARBA00022777"/>
    </source>
</evidence>
<dbReference type="Gene3D" id="3.30.565.10">
    <property type="entry name" value="Histidine kinase-like ATPase, C-terminal domain"/>
    <property type="match status" value="1"/>
</dbReference>
<dbReference type="InterPro" id="IPR050482">
    <property type="entry name" value="Sensor_HK_TwoCompSys"/>
</dbReference>
<dbReference type="InterPro" id="IPR017205">
    <property type="entry name" value="Sig_transdc_His_kinase_ChrS"/>
</dbReference>
<keyword evidence="3" id="KW-0902">Two-component regulatory system</keyword>
<organism evidence="7 8">
    <name type="scientific">Cryobacterium shii</name>
    <dbReference type="NCBI Taxonomy" id="1259235"/>
    <lineage>
        <taxon>Bacteria</taxon>
        <taxon>Bacillati</taxon>
        <taxon>Actinomycetota</taxon>
        <taxon>Actinomycetes</taxon>
        <taxon>Micrococcales</taxon>
        <taxon>Microbacteriaceae</taxon>
        <taxon>Cryobacterium</taxon>
    </lineage>
</organism>
<dbReference type="CDD" id="cd16917">
    <property type="entry name" value="HATPase_UhpB-NarQ-NarX-like"/>
    <property type="match status" value="1"/>
</dbReference>
<dbReference type="Pfam" id="PF02518">
    <property type="entry name" value="HATPase_c"/>
    <property type="match status" value="1"/>
</dbReference>
<evidence type="ECO:0000256" key="1">
    <source>
        <dbReference type="ARBA" id="ARBA00022679"/>
    </source>
</evidence>
<feature type="transmembrane region" description="Helical" evidence="5">
    <location>
        <begin position="137"/>
        <end position="156"/>
    </location>
</feature>
<dbReference type="GO" id="GO:0046983">
    <property type="term" value="F:protein dimerization activity"/>
    <property type="evidence" value="ECO:0007669"/>
    <property type="project" value="InterPro"/>
</dbReference>
<protein>
    <submittedName>
        <fullName evidence="7">Sensor histidine kinase</fullName>
    </submittedName>
</protein>
<evidence type="ECO:0000259" key="6">
    <source>
        <dbReference type="PROSITE" id="PS50109"/>
    </source>
</evidence>
<feature type="transmembrane region" description="Helical" evidence="5">
    <location>
        <begin position="111"/>
        <end position="131"/>
    </location>
</feature>
<keyword evidence="4" id="KW-0175">Coiled coil</keyword>
<dbReference type="Proteomes" id="UP000297403">
    <property type="component" value="Unassembled WGS sequence"/>
</dbReference>
<keyword evidence="5" id="KW-1133">Transmembrane helix</keyword>
<feature type="transmembrane region" description="Helical" evidence="5">
    <location>
        <begin position="42"/>
        <end position="63"/>
    </location>
</feature>
<dbReference type="AlphaFoldDB" id="A0AAQ2HGG7"/>
<keyword evidence="5" id="KW-0472">Membrane</keyword>
<evidence type="ECO:0000313" key="8">
    <source>
        <dbReference type="Proteomes" id="UP000297403"/>
    </source>
</evidence>
<keyword evidence="1" id="KW-0808">Transferase</keyword>
<comment type="caution">
    <text evidence="7">The sequence shown here is derived from an EMBL/GenBank/DDBJ whole genome shotgun (WGS) entry which is preliminary data.</text>
</comment>
<keyword evidence="2 7" id="KW-0418">Kinase</keyword>
<evidence type="ECO:0000313" key="7">
    <source>
        <dbReference type="EMBL" id="TFC51315.1"/>
    </source>
</evidence>
<dbReference type="Gene3D" id="1.20.5.1930">
    <property type="match status" value="1"/>
</dbReference>
<name>A0AAQ2HGG7_9MICO</name>
<dbReference type="InterPro" id="IPR036890">
    <property type="entry name" value="HATPase_C_sf"/>
</dbReference>
<dbReference type="EMBL" id="SOFY01000014">
    <property type="protein sequence ID" value="TFC51315.1"/>
    <property type="molecule type" value="Genomic_DNA"/>
</dbReference>
<gene>
    <name evidence="7" type="ORF">E3O49_03600</name>
</gene>
<feature type="transmembrane region" description="Helical" evidence="5">
    <location>
        <begin position="12"/>
        <end position="35"/>
    </location>
</feature>
<dbReference type="PROSITE" id="PS50109">
    <property type="entry name" value="HIS_KIN"/>
    <property type="match status" value="1"/>
</dbReference>